<dbReference type="GO" id="GO:0061651">
    <property type="term" value="F:Atg12 conjugating enzyme activity"/>
    <property type="evidence" value="ECO:0007669"/>
    <property type="project" value="TreeGrafter"/>
</dbReference>
<evidence type="ECO:0000313" key="2">
    <source>
        <dbReference type="Proteomes" id="UP000326062"/>
    </source>
</evidence>
<dbReference type="GO" id="GO:0032446">
    <property type="term" value="P:protein modification by small protein conjugation"/>
    <property type="evidence" value="ECO:0007669"/>
    <property type="project" value="TreeGrafter"/>
</dbReference>
<name>A0A5N3X2I2_MUNRE</name>
<accession>A0A5N3X2I2</accession>
<dbReference type="AlphaFoldDB" id="A0A5N3X2I2"/>
<dbReference type="Proteomes" id="UP000326062">
    <property type="component" value="Chromosome 16"/>
</dbReference>
<organism evidence="1 2">
    <name type="scientific">Muntiacus reevesi</name>
    <name type="common">Reeves' muntjac</name>
    <name type="synonym">Cervus reevesi</name>
    <dbReference type="NCBI Taxonomy" id="9886"/>
    <lineage>
        <taxon>Eukaryota</taxon>
        <taxon>Metazoa</taxon>
        <taxon>Chordata</taxon>
        <taxon>Craniata</taxon>
        <taxon>Vertebrata</taxon>
        <taxon>Euteleostomi</taxon>
        <taxon>Mammalia</taxon>
        <taxon>Eutheria</taxon>
        <taxon>Laurasiatheria</taxon>
        <taxon>Artiodactyla</taxon>
        <taxon>Ruminantia</taxon>
        <taxon>Pecora</taxon>
        <taxon>Cervidae</taxon>
        <taxon>Muntiacinae</taxon>
        <taxon>Muntiacus</taxon>
    </lineage>
</organism>
<comment type="caution">
    <text evidence="1">The sequence shown here is derived from an EMBL/GenBank/DDBJ whole genome shotgun (WGS) entry which is preliminary data.</text>
</comment>
<dbReference type="GO" id="GO:0000422">
    <property type="term" value="P:autophagy of mitochondrion"/>
    <property type="evidence" value="ECO:0007669"/>
    <property type="project" value="TreeGrafter"/>
</dbReference>
<proteinExistence type="predicted"/>
<dbReference type="PANTHER" id="PTHR14957:SF1">
    <property type="entry name" value="UBIQUITIN-LIKE-CONJUGATING ENZYME ATG10"/>
    <property type="match status" value="1"/>
</dbReference>
<evidence type="ECO:0000313" key="1">
    <source>
        <dbReference type="EMBL" id="KAB0368407.1"/>
    </source>
</evidence>
<dbReference type="GO" id="GO:0005829">
    <property type="term" value="C:cytosol"/>
    <property type="evidence" value="ECO:0007669"/>
    <property type="project" value="TreeGrafter"/>
</dbReference>
<sequence>MEEDEFFGEKTFQHYCAEFIKPSQKIGDCWEWRTSKDFKNGTAMSHQGTSAHVQIFLPTTTAAKVIKYEYHVIYSCSYQNIWEGVHECYKVWLLKDSLFNKWCWGNWTATCKTMKLEHFLIPYTKINLKCIKDLNDLSPLEWTGWISLQSKELSRVFSTPQFKSINFSALYYSAIKRNTFASVLMSYQELIREHFGACFQVITIGR</sequence>
<dbReference type="EMBL" id="VCEB01000018">
    <property type="protein sequence ID" value="KAB0368407.1"/>
    <property type="molecule type" value="Genomic_DNA"/>
</dbReference>
<protein>
    <submittedName>
        <fullName evidence="1">Uncharacterized protein</fullName>
    </submittedName>
</protein>
<reference evidence="1 2" key="1">
    <citation type="submission" date="2019-06" db="EMBL/GenBank/DDBJ databases">
        <title>Discovery of a novel chromosome fission-fusion reversal in muntjac.</title>
        <authorList>
            <person name="Mudd A.B."/>
            <person name="Bredeson J.V."/>
            <person name="Baum R."/>
            <person name="Hockemeyer D."/>
            <person name="Rokhsar D.S."/>
        </authorList>
    </citation>
    <scope>NUCLEOTIDE SEQUENCE [LARGE SCALE GENOMIC DNA]</scope>
    <source>
        <strain evidence="1">UCam_UCB_Mr</strain>
        <tissue evidence="1">Fibroblast cell line</tissue>
    </source>
</reference>
<keyword evidence="2" id="KW-1185">Reference proteome</keyword>
<dbReference type="PANTHER" id="PTHR14957">
    <property type="entry name" value="UBIQUITIN-LIKE-CONJUGATING ENZYME ATG10"/>
    <property type="match status" value="1"/>
</dbReference>
<dbReference type="GO" id="GO:0000045">
    <property type="term" value="P:autophagosome assembly"/>
    <property type="evidence" value="ECO:0007669"/>
    <property type="project" value="TreeGrafter"/>
</dbReference>
<gene>
    <name evidence="1" type="ORF">FD755_020173</name>
</gene>